<keyword evidence="1" id="KW-0812">Transmembrane</keyword>
<evidence type="ECO:0000313" key="3">
    <source>
        <dbReference type="Proteomes" id="UP000828390"/>
    </source>
</evidence>
<protein>
    <submittedName>
        <fullName evidence="2">Uncharacterized protein</fullName>
    </submittedName>
</protein>
<accession>A0A9D4CX28</accession>
<evidence type="ECO:0000256" key="1">
    <source>
        <dbReference type="SAM" id="Phobius"/>
    </source>
</evidence>
<reference evidence="2" key="2">
    <citation type="submission" date="2020-11" db="EMBL/GenBank/DDBJ databases">
        <authorList>
            <person name="McCartney M.A."/>
            <person name="Auch B."/>
            <person name="Kono T."/>
            <person name="Mallez S."/>
            <person name="Becker A."/>
            <person name="Gohl D.M."/>
            <person name="Silverstein K.A.T."/>
            <person name="Koren S."/>
            <person name="Bechman K.B."/>
            <person name="Herman A."/>
            <person name="Abrahante J.E."/>
            <person name="Garbe J."/>
        </authorList>
    </citation>
    <scope>NUCLEOTIDE SEQUENCE</scope>
    <source>
        <strain evidence="2">Duluth1</strain>
        <tissue evidence="2">Whole animal</tissue>
    </source>
</reference>
<keyword evidence="3" id="KW-1185">Reference proteome</keyword>
<feature type="transmembrane region" description="Helical" evidence="1">
    <location>
        <begin position="12"/>
        <end position="32"/>
    </location>
</feature>
<keyword evidence="1" id="KW-0472">Membrane</keyword>
<reference evidence="2" key="1">
    <citation type="journal article" date="2019" name="bioRxiv">
        <title>The Genome of the Zebra Mussel, Dreissena polymorpha: A Resource for Invasive Species Research.</title>
        <authorList>
            <person name="McCartney M.A."/>
            <person name="Auch B."/>
            <person name="Kono T."/>
            <person name="Mallez S."/>
            <person name="Zhang Y."/>
            <person name="Obille A."/>
            <person name="Becker A."/>
            <person name="Abrahante J.E."/>
            <person name="Garbe J."/>
            <person name="Badalamenti J.P."/>
            <person name="Herman A."/>
            <person name="Mangelson H."/>
            <person name="Liachko I."/>
            <person name="Sullivan S."/>
            <person name="Sone E.D."/>
            <person name="Koren S."/>
            <person name="Silverstein K.A.T."/>
            <person name="Beckman K.B."/>
            <person name="Gohl D.M."/>
        </authorList>
    </citation>
    <scope>NUCLEOTIDE SEQUENCE</scope>
    <source>
        <strain evidence="2">Duluth1</strain>
        <tissue evidence="2">Whole animal</tissue>
    </source>
</reference>
<name>A0A9D4CX28_DREPO</name>
<gene>
    <name evidence="2" type="ORF">DPMN_041019</name>
</gene>
<keyword evidence="1" id="KW-1133">Transmembrane helix</keyword>
<dbReference type="AlphaFoldDB" id="A0A9D4CX28"/>
<comment type="caution">
    <text evidence="2">The sequence shown here is derived from an EMBL/GenBank/DDBJ whole genome shotgun (WGS) entry which is preliminary data.</text>
</comment>
<feature type="transmembrane region" description="Helical" evidence="1">
    <location>
        <begin position="53"/>
        <end position="79"/>
    </location>
</feature>
<dbReference type="EMBL" id="JAIWYP010000011">
    <property type="protein sequence ID" value="KAH3734580.1"/>
    <property type="molecule type" value="Genomic_DNA"/>
</dbReference>
<proteinExistence type="predicted"/>
<dbReference type="Proteomes" id="UP000828390">
    <property type="component" value="Unassembled WGS sequence"/>
</dbReference>
<sequence>MELIVHNLFSLATAAVAMAILIRTSAVLIPFLDRIAPNYLKPVISSSFSLFMVMYALVLVVLFTIIFHFSVLTSIPYTLALS</sequence>
<evidence type="ECO:0000313" key="2">
    <source>
        <dbReference type="EMBL" id="KAH3734580.1"/>
    </source>
</evidence>
<organism evidence="2 3">
    <name type="scientific">Dreissena polymorpha</name>
    <name type="common">Zebra mussel</name>
    <name type="synonym">Mytilus polymorpha</name>
    <dbReference type="NCBI Taxonomy" id="45954"/>
    <lineage>
        <taxon>Eukaryota</taxon>
        <taxon>Metazoa</taxon>
        <taxon>Spiralia</taxon>
        <taxon>Lophotrochozoa</taxon>
        <taxon>Mollusca</taxon>
        <taxon>Bivalvia</taxon>
        <taxon>Autobranchia</taxon>
        <taxon>Heteroconchia</taxon>
        <taxon>Euheterodonta</taxon>
        <taxon>Imparidentia</taxon>
        <taxon>Neoheterodontei</taxon>
        <taxon>Myida</taxon>
        <taxon>Dreissenoidea</taxon>
        <taxon>Dreissenidae</taxon>
        <taxon>Dreissena</taxon>
    </lineage>
</organism>